<evidence type="ECO:0000313" key="1">
    <source>
        <dbReference type="EMBL" id="USP93677.1"/>
    </source>
</evidence>
<sequence length="95" mass="10588">MRKFANASSTVYTDTVLIANNRYSYTGKAISVSGKPLLVSKVLTVTTTEDVTEPREYKVFEYGSSRIKWDAVKLLRSYSITDRLDVGASADIFLP</sequence>
<organism evidence="1 2">
    <name type="scientific">Bacillus vallismortis</name>
    <dbReference type="NCBI Taxonomy" id="72361"/>
    <lineage>
        <taxon>Bacteria</taxon>
        <taxon>Bacillati</taxon>
        <taxon>Bacillota</taxon>
        <taxon>Bacilli</taxon>
        <taxon>Bacillales</taxon>
        <taxon>Bacillaceae</taxon>
        <taxon>Bacillus</taxon>
    </lineage>
</organism>
<proteinExistence type="predicted"/>
<dbReference type="Proteomes" id="UP001057348">
    <property type="component" value="Chromosome"/>
</dbReference>
<reference evidence="1" key="1">
    <citation type="submission" date="2022-02" db="EMBL/GenBank/DDBJ databases">
        <title>Draft Genome Sequence of Bacillus vallismortis Strain BL01, Isolated from Artemisia lerchiana Web. Roots.</title>
        <authorList>
            <person name="Chebotar V.K."/>
            <person name="Gancheva M.S."/>
            <person name="Chizhevskaya E.P."/>
            <person name="Komarova O.V."/>
            <person name="Baganova M.E."/>
            <person name="Zaplatkin A.N."/>
            <person name="Pishchik V.N."/>
        </authorList>
    </citation>
    <scope>NUCLEOTIDE SEQUENCE</scope>
    <source>
        <strain evidence="1">BL01</strain>
    </source>
</reference>
<evidence type="ECO:0000313" key="2">
    <source>
        <dbReference type="Proteomes" id="UP001057348"/>
    </source>
</evidence>
<protein>
    <submittedName>
        <fullName evidence="1">Uncharacterized protein</fullName>
    </submittedName>
</protein>
<gene>
    <name evidence="1" type="ORF">MKF32_10210</name>
</gene>
<keyword evidence="2" id="KW-1185">Reference proteome</keyword>
<dbReference type="EMBL" id="CP092751">
    <property type="protein sequence ID" value="USP93677.1"/>
    <property type="molecule type" value="Genomic_DNA"/>
</dbReference>
<accession>A0ABY4XTL3</accession>
<name>A0ABY4XTL3_BACVA</name>
<dbReference type="RefSeq" id="WP_253268372.1">
    <property type="nucleotide sequence ID" value="NZ_CP092751.1"/>
</dbReference>